<protein>
    <submittedName>
        <fullName evidence="2">Uncharacterized protein</fullName>
    </submittedName>
</protein>
<name>A0A131YE61_RHIAP</name>
<feature type="compositionally biased region" description="Basic residues" evidence="1">
    <location>
        <begin position="112"/>
        <end position="122"/>
    </location>
</feature>
<sequence>MDLHQKAATHRCTRATVLSRDCATEQRLLKAVSHMAHLLNDLASTTNRSRCDRARHSLQSRAKNCHHPVKKVYGHLRKDVNKGLPETTVRRHGEMYRARKRHGRTAAQSSLLRRHVPHQQVC</sequence>
<evidence type="ECO:0000256" key="1">
    <source>
        <dbReference type="SAM" id="MobiDB-lite"/>
    </source>
</evidence>
<proteinExistence type="predicted"/>
<accession>A0A131YE61</accession>
<organism evidence="2">
    <name type="scientific">Rhipicephalus appendiculatus</name>
    <name type="common">Brown ear tick</name>
    <dbReference type="NCBI Taxonomy" id="34631"/>
    <lineage>
        <taxon>Eukaryota</taxon>
        <taxon>Metazoa</taxon>
        <taxon>Ecdysozoa</taxon>
        <taxon>Arthropoda</taxon>
        <taxon>Chelicerata</taxon>
        <taxon>Arachnida</taxon>
        <taxon>Acari</taxon>
        <taxon>Parasitiformes</taxon>
        <taxon>Ixodida</taxon>
        <taxon>Ixodoidea</taxon>
        <taxon>Ixodidae</taxon>
        <taxon>Rhipicephalinae</taxon>
        <taxon>Rhipicephalus</taxon>
        <taxon>Rhipicephalus</taxon>
    </lineage>
</organism>
<feature type="region of interest" description="Disordered" evidence="1">
    <location>
        <begin position="96"/>
        <end position="122"/>
    </location>
</feature>
<dbReference type="EMBL" id="GEDV01011807">
    <property type="protein sequence ID" value="JAP76750.1"/>
    <property type="molecule type" value="Transcribed_RNA"/>
</dbReference>
<reference evidence="2" key="1">
    <citation type="journal article" date="2016" name="Ticks Tick Borne Dis.">
        <title>De novo assembly and annotation of the salivary gland transcriptome of Rhipicephalus appendiculatus male and female ticks during blood feeding.</title>
        <authorList>
            <person name="de Castro M.H."/>
            <person name="de Klerk D."/>
            <person name="Pienaar R."/>
            <person name="Latif A.A."/>
            <person name="Rees D.J."/>
            <person name="Mans B.J."/>
        </authorList>
    </citation>
    <scope>NUCLEOTIDE SEQUENCE</scope>
    <source>
        <tissue evidence="2">Salivary glands</tissue>
    </source>
</reference>
<evidence type="ECO:0000313" key="2">
    <source>
        <dbReference type="EMBL" id="JAP76750.1"/>
    </source>
</evidence>
<dbReference type="AlphaFoldDB" id="A0A131YE61"/>